<organism evidence="2 3">
    <name type="scientific">Synechococcus sp. (strain ATCC 27144 / PCC 6301 / SAUG 1402/1)</name>
    <name type="common">Anacystis nidulans</name>
    <dbReference type="NCBI Taxonomy" id="269084"/>
    <lineage>
        <taxon>Bacteria</taxon>
        <taxon>Bacillati</taxon>
        <taxon>Cyanobacteriota</taxon>
        <taxon>Cyanophyceae</taxon>
        <taxon>Synechococcales</taxon>
        <taxon>Synechococcaceae</taxon>
        <taxon>Synechococcus</taxon>
    </lineage>
</organism>
<evidence type="ECO:0000259" key="1">
    <source>
        <dbReference type="Pfam" id="PF01738"/>
    </source>
</evidence>
<gene>
    <name evidence="2" type="primary">clcD</name>
    <name evidence="2" type="ordered locus">syc1415_d</name>
</gene>
<accession>A0A0H3K9I3</accession>
<dbReference type="AlphaFoldDB" id="A0A0H3K9I3"/>
<evidence type="ECO:0000313" key="3">
    <source>
        <dbReference type="Proteomes" id="UP000001175"/>
    </source>
</evidence>
<evidence type="ECO:0000313" key="2">
    <source>
        <dbReference type="EMBL" id="BAD79605.1"/>
    </source>
</evidence>
<dbReference type="GO" id="GO:0016787">
    <property type="term" value="F:hydrolase activity"/>
    <property type="evidence" value="ECO:0007669"/>
    <property type="project" value="InterPro"/>
</dbReference>
<feature type="domain" description="Dienelactone hydrolase" evidence="1">
    <location>
        <begin position="19"/>
        <end position="241"/>
    </location>
</feature>
<dbReference type="InterPro" id="IPR029058">
    <property type="entry name" value="AB_hydrolase_fold"/>
</dbReference>
<name>A0A0H3K9I3_SYNP6</name>
<dbReference type="PANTHER" id="PTHR46623">
    <property type="entry name" value="CARBOXYMETHYLENEBUTENOLIDASE-RELATED"/>
    <property type="match status" value="1"/>
</dbReference>
<dbReference type="RefSeq" id="WP_011243727.1">
    <property type="nucleotide sequence ID" value="NC_006576.1"/>
</dbReference>
<dbReference type="InterPro" id="IPR051049">
    <property type="entry name" value="Dienelactone_hydrolase-like"/>
</dbReference>
<reference evidence="2 3" key="1">
    <citation type="journal article" date="2007" name="Photosyn. Res.">
        <title>Complete nucleotide sequence of the freshwater unicellular cyanobacterium Synechococcus elongatus PCC 6301 chromosome: gene content and organization.</title>
        <authorList>
            <person name="Sugita C."/>
            <person name="Ogata K."/>
            <person name="Shikata M."/>
            <person name="Jikuya H."/>
            <person name="Takano J."/>
            <person name="Furumichi M."/>
            <person name="Kanehisa M."/>
            <person name="Omata T."/>
            <person name="Sugiura M."/>
            <person name="Sugita M."/>
        </authorList>
    </citation>
    <scope>NUCLEOTIDE SEQUENCE [LARGE SCALE GENOMIC DNA]</scope>
    <source>
        <strain evidence="3">ATCC 27144 / PCC 6301 / SAUG 1402/1</strain>
    </source>
</reference>
<sequence>MSTAIATEWVKVPAPDLEIDAYVAAPSEPGRYPAVVVIQEIFGINSHIRSVVERLARQGFVAIAPAIYQRTAPGIELNYTVEDMAIGSRHKELTTAPQLLSDLEAVIAYLRSRPDAKADAVGTIGFCFGGHVVYLAATLPAVQATAAFYGAGIATFTPGGGEPTISRTPAIGGTVYAFYGTTDPLIPIEEIDQVEAALTAASDRHRVFRYAAGHGFFCDQRSDYVPAAAADAWDKVLELYHSTL</sequence>
<dbReference type="eggNOG" id="COG0412">
    <property type="taxonomic scope" value="Bacteria"/>
</dbReference>
<dbReference type="GeneID" id="72428899"/>
<protein>
    <submittedName>
        <fullName evidence="2">Carboxymethylenebutenolidase</fullName>
    </submittedName>
</protein>
<dbReference type="Pfam" id="PF01738">
    <property type="entry name" value="DLH"/>
    <property type="match status" value="1"/>
</dbReference>
<dbReference type="SUPFAM" id="SSF53474">
    <property type="entry name" value="alpha/beta-Hydrolases"/>
    <property type="match status" value="1"/>
</dbReference>
<dbReference type="PANTHER" id="PTHR46623:SF6">
    <property type="entry name" value="ALPHA_BETA-HYDROLASES SUPERFAMILY PROTEIN"/>
    <property type="match status" value="1"/>
</dbReference>
<dbReference type="KEGG" id="syc:syc1415_d"/>
<dbReference type="Gene3D" id="3.40.50.1820">
    <property type="entry name" value="alpha/beta hydrolase"/>
    <property type="match status" value="1"/>
</dbReference>
<dbReference type="InterPro" id="IPR002925">
    <property type="entry name" value="Dienelactn_hydro"/>
</dbReference>
<dbReference type="Proteomes" id="UP000001175">
    <property type="component" value="Chromosome"/>
</dbReference>
<dbReference type="EMBL" id="AP008231">
    <property type="protein sequence ID" value="BAD79605.1"/>
    <property type="molecule type" value="Genomic_DNA"/>
</dbReference>
<proteinExistence type="predicted"/>